<reference evidence="1" key="2">
    <citation type="journal article" date="2023" name="Science">
        <title>Genomic signatures of disease resistance in endangered staghorn corals.</title>
        <authorList>
            <person name="Vollmer S.V."/>
            <person name="Selwyn J.D."/>
            <person name="Despard B.A."/>
            <person name="Roesel C.L."/>
        </authorList>
    </citation>
    <scope>NUCLEOTIDE SEQUENCE</scope>
    <source>
        <strain evidence="1">K2</strain>
    </source>
</reference>
<reference evidence="1" key="1">
    <citation type="journal article" date="2023" name="G3 (Bethesda)">
        <title>Whole genome assembly and annotation of the endangered Caribbean coral Acropora cervicornis.</title>
        <authorList>
            <person name="Selwyn J.D."/>
            <person name="Vollmer S.V."/>
        </authorList>
    </citation>
    <scope>NUCLEOTIDE SEQUENCE</scope>
    <source>
        <strain evidence="1">K2</strain>
    </source>
</reference>
<evidence type="ECO:0008006" key="3">
    <source>
        <dbReference type="Google" id="ProtNLM"/>
    </source>
</evidence>
<gene>
    <name evidence="1" type="ORF">P5673_028965</name>
</gene>
<dbReference type="Proteomes" id="UP001249851">
    <property type="component" value="Unassembled WGS sequence"/>
</dbReference>
<sequence length="342" mass="38130">MSQPLQAQFGILEPFDGVDFTDYSERLNSYFVANNIGQVTADASDTAKREADKRKVSVTISLIGKQTYSTLKDLCLPNLPAEKTYEQLTEILKGYYKPKVLEVAESYRFHHTLQSENETVNEYANKLKRLAVNCNFGTYLTRALRDQFVGGVKSQATKKKLLSEDRTFEQALKVAQADELAEKESKQLQFNSNLSAKVQAVQSVPKKSSLAHPKKGHKAKVCFKKKKEGSCHTTRLVTATATQEVNTNEGNGDTPDRFTVYMRSVKFSDSPTPTPPLYKLSVTVDNKEFPMEIDTGSAVTLLSATDFSKLGDHIETLKSPTVILKSYTGNIIECLGEKEMEL</sequence>
<organism evidence="1 2">
    <name type="scientific">Acropora cervicornis</name>
    <name type="common">Staghorn coral</name>
    <dbReference type="NCBI Taxonomy" id="6130"/>
    <lineage>
        <taxon>Eukaryota</taxon>
        <taxon>Metazoa</taxon>
        <taxon>Cnidaria</taxon>
        <taxon>Anthozoa</taxon>
        <taxon>Hexacorallia</taxon>
        <taxon>Scleractinia</taxon>
        <taxon>Astrocoeniina</taxon>
        <taxon>Acroporidae</taxon>
        <taxon>Acropora</taxon>
    </lineage>
</organism>
<name>A0AAD9PWM5_ACRCE</name>
<accession>A0AAD9PWM5</accession>
<proteinExistence type="predicted"/>
<evidence type="ECO:0000313" key="2">
    <source>
        <dbReference type="Proteomes" id="UP001249851"/>
    </source>
</evidence>
<dbReference type="AlphaFoldDB" id="A0AAD9PWM5"/>
<dbReference type="EMBL" id="JARQWQ010000111">
    <property type="protein sequence ID" value="KAK2550440.1"/>
    <property type="molecule type" value="Genomic_DNA"/>
</dbReference>
<dbReference type="PANTHER" id="PTHR33198:SF19">
    <property type="entry name" value="CCHC-TYPE DOMAIN-CONTAINING PROTEIN"/>
    <property type="match status" value="1"/>
</dbReference>
<protein>
    <recommendedName>
        <fullName evidence="3">Retrotransposon gag domain-containing protein</fullName>
    </recommendedName>
</protein>
<keyword evidence="2" id="KW-1185">Reference proteome</keyword>
<dbReference type="PANTHER" id="PTHR33198">
    <property type="entry name" value="ANK_REP_REGION DOMAIN-CONTAINING PROTEIN-RELATED"/>
    <property type="match status" value="1"/>
</dbReference>
<evidence type="ECO:0000313" key="1">
    <source>
        <dbReference type="EMBL" id="KAK2550440.1"/>
    </source>
</evidence>
<comment type="caution">
    <text evidence="1">The sequence shown here is derived from an EMBL/GenBank/DDBJ whole genome shotgun (WGS) entry which is preliminary data.</text>
</comment>